<accession>A0A926NJC9</accession>
<dbReference type="Gene3D" id="3.40.50.720">
    <property type="entry name" value="NAD(P)-binding Rossmann-like Domain"/>
    <property type="match status" value="2"/>
</dbReference>
<evidence type="ECO:0000256" key="3">
    <source>
        <dbReference type="ARBA" id="ARBA00023002"/>
    </source>
</evidence>
<dbReference type="PROSITE" id="PS00671">
    <property type="entry name" value="D_2_HYDROXYACID_DH_3"/>
    <property type="match status" value="1"/>
</dbReference>
<dbReference type="InterPro" id="IPR006140">
    <property type="entry name" value="D-isomer_DH_NAD-bd"/>
</dbReference>
<evidence type="ECO:0000256" key="2">
    <source>
        <dbReference type="ARBA" id="ARBA00022605"/>
    </source>
</evidence>
<dbReference type="PROSITE" id="PS00065">
    <property type="entry name" value="D_2_HYDROXYACID_DH_1"/>
    <property type="match status" value="1"/>
</dbReference>
<organism evidence="8 9">
    <name type="scientific">Metabacillus arenae</name>
    <dbReference type="NCBI Taxonomy" id="2771434"/>
    <lineage>
        <taxon>Bacteria</taxon>
        <taxon>Bacillati</taxon>
        <taxon>Bacillota</taxon>
        <taxon>Bacilli</taxon>
        <taxon>Bacillales</taxon>
        <taxon>Bacillaceae</taxon>
        <taxon>Metabacillus</taxon>
    </lineage>
</organism>
<reference evidence="8" key="1">
    <citation type="submission" date="2020-09" db="EMBL/GenBank/DDBJ databases">
        <title>A novel bacterium of genus Bacillus, isolated from South China Sea.</title>
        <authorList>
            <person name="Huang H."/>
            <person name="Mo K."/>
            <person name="Hu Y."/>
        </authorList>
    </citation>
    <scope>NUCLEOTIDE SEQUENCE</scope>
    <source>
        <strain evidence="8">IB182487</strain>
    </source>
</reference>
<evidence type="ECO:0000256" key="5">
    <source>
        <dbReference type="RuleBase" id="RU003719"/>
    </source>
</evidence>
<feature type="domain" description="D-isomer specific 2-hydroxyacid dehydrogenase catalytic" evidence="6">
    <location>
        <begin position="34"/>
        <end position="311"/>
    </location>
</feature>
<dbReference type="GO" id="GO:0008652">
    <property type="term" value="P:amino acid biosynthetic process"/>
    <property type="evidence" value="ECO:0007669"/>
    <property type="project" value="UniProtKB-KW"/>
</dbReference>
<dbReference type="AlphaFoldDB" id="A0A926NJC9"/>
<evidence type="ECO:0000313" key="9">
    <source>
        <dbReference type="Proteomes" id="UP000626844"/>
    </source>
</evidence>
<dbReference type="CDD" id="cd12172">
    <property type="entry name" value="PGDH_like_2"/>
    <property type="match status" value="1"/>
</dbReference>
<comment type="caution">
    <text evidence="8">The sequence shown here is derived from an EMBL/GenBank/DDBJ whole genome shotgun (WGS) entry which is preliminary data.</text>
</comment>
<evidence type="ECO:0000259" key="6">
    <source>
        <dbReference type="Pfam" id="PF00389"/>
    </source>
</evidence>
<evidence type="ECO:0000256" key="4">
    <source>
        <dbReference type="ARBA" id="ARBA00023027"/>
    </source>
</evidence>
<dbReference type="GO" id="GO:0016616">
    <property type="term" value="F:oxidoreductase activity, acting on the CH-OH group of donors, NAD or NADP as acceptor"/>
    <property type="evidence" value="ECO:0007669"/>
    <property type="project" value="InterPro"/>
</dbReference>
<dbReference type="Pfam" id="PF02826">
    <property type="entry name" value="2-Hacid_dh_C"/>
    <property type="match status" value="1"/>
</dbReference>
<dbReference type="SUPFAM" id="SSF51735">
    <property type="entry name" value="NAD(P)-binding Rossmann-fold domains"/>
    <property type="match status" value="1"/>
</dbReference>
<dbReference type="InterPro" id="IPR029753">
    <property type="entry name" value="D-isomer_DH_CS"/>
</dbReference>
<keyword evidence="9" id="KW-1185">Reference proteome</keyword>
<proteinExistence type="inferred from homology"/>
<keyword evidence="3 5" id="KW-0560">Oxidoreductase</keyword>
<dbReference type="FunFam" id="3.40.50.720:FF:000203">
    <property type="entry name" value="D-3-phosphoglycerate dehydrogenase (SerA)"/>
    <property type="match status" value="1"/>
</dbReference>
<dbReference type="EMBL" id="JACXAI010000031">
    <property type="protein sequence ID" value="MBD1382421.1"/>
    <property type="molecule type" value="Genomic_DNA"/>
</dbReference>
<feature type="domain" description="D-isomer specific 2-hydroxyacid dehydrogenase NAD-binding" evidence="7">
    <location>
        <begin position="113"/>
        <end position="284"/>
    </location>
</feature>
<dbReference type="InterPro" id="IPR036291">
    <property type="entry name" value="NAD(P)-bd_dom_sf"/>
</dbReference>
<name>A0A926NJC9_9BACI</name>
<keyword evidence="4" id="KW-0520">NAD</keyword>
<dbReference type="Pfam" id="PF00389">
    <property type="entry name" value="2-Hacid_dh"/>
    <property type="match status" value="1"/>
</dbReference>
<dbReference type="InterPro" id="IPR029752">
    <property type="entry name" value="D-isomer_DH_CS1"/>
</dbReference>
<protein>
    <submittedName>
        <fullName evidence="8">Phosphoglycerate dehydrogenase</fullName>
    </submittedName>
</protein>
<dbReference type="InterPro" id="IPR050857">
    <property type="entry name" value="D-2-hydroxyacid_DH"/>
</dbReference>
<dbReference type="PANTHER" id="PTHR42789:SF1">
    <property type="entry name" value="D-ISOMER SPECIFIC 2-HYDROXYACID DEHYDROGENASE FAMILY PROTEIN (AFU_ORTHOLOGUE AFUA_6G10090)"/>
    <property type="match status" value="1"/>
</dbReference>
<evidence type="ECO:0000313" key="8">
    <source>
        <dbReference type="EMBL" id="MBD1382421.1"/>
    </source>
</evidence>
<dbReference type="SUPFAM" id="SSF52283">
    <property type="entry name" value="Formate/glycerate dehydrogenase catalytic domain-like"/>
    <property type="match status" value="1"/>
</dbReference>
<dbReference type="InterPro" id="IPR006139">
    <property type="entry name" value="D-isomer_2_OHA_DH_cat_dom"/>
</dbReference>
<evidence type="ECO:0000256" key="1">
    <source>
        <dbReference type="ARBA" id="ARBA00005854"/>
    </source>
</evidence>
<comment type="similarity">
    <text evidence="1 5">Belongs to the D-isomer specific 2-hydroxyacid dehydrogenase family.</text>
</comment>
<evidence type="ECO:0000259" key="7">
    <source>
        <dbReference type="Pfam" id="PF02826"/>
    </source>
</evidence>
<dbReference type="RefSeq" id="WP_191160605.1">
    <property type="nucleotide sequence ID" value="NZ_JACXAI010000031.1"/>
</dbReference>
<dbReference type="PANTHER" id="PTHR42789">
    <property type="entry name" value="D-ISOMER SPECIFIC 2-HYDROXYACID DEHYDROGENASE FAMILY PROTEIN (AFU_ORTHOLOGUE AFUA_6G10090)"/>
    <property type="match status" value="1"/>
</dbReference>
<dbReference type="Proteomes" id="UP000626844">
    <property type="component" value="Unassembled WGS sequence"/>
</dbReference>
<gene>
    <name evidence="8" type="ORF">IC621_19575</name>
</gene>
<dbReference type="GO" id="GO:0051287">
    <property type="term" value="F:NAD binding"/>
    <property type="evidence" value="ECO:0007669"/>
    <property type="project" value="InterPro"/>
</dbReference>
<sequence length="317" mass="34802">MKKALLTLSSTFYYAYPELEERIKGLGIDLNSIVSDEPLSKERVIEEVKDVEIYIVGVESIDKDVIDAAKNLKYIIKQGAGVDNIDIAYALSKGIQVTNAPAQNATSVADLALGLTLAVARHIPESNQVIKSGGWKLIMGNDLEGKSLGIIGFGAIGRKIAQRANGFDMKIYAYDPFQDKEAAKKLNVTYLSLDELYRISDFVIISTSLNKDTYGLVDMNSFKSMKDTAYLINTARGEIVNESDLIEALKNNEIAGAALDVYHSEPPNVEIIKFPNVITTSHIGGSTYEAAKKIGDITVSNLYKYLKSETQDFILQV</sequence>
<keyword evidence="2" id="KW-0028">Amino-acid biosynthesis</keyword>